<organism evidence="2 3">
    <name type="scientific">Lachancea lanzarotensis</name>
    <dbReference type="NCBI Taxonomy" id="1245769"/>
    <lineage>
        <taxon>Eukaryota</taxon>
        <taxon>Fungi</taxon>
        <taxon>Dikarya</taxon>
        <taxon>Ascomycota</taxon>
        <taxon>Saccharomycotina</taxon>
        <taxon>Saccharomycetes</taxon>
        <taxon>Saccharomycetales</taxon>
        <taxon>Saccharomycetaceae</taxon>
        <taxon>Lachancea</taxon>
    </lineage>
</organism>
<dbReference type="Proteomes" id="UP000054304">
    <property type="component" value="Unassembled WGS sequence"/>
</dbReference>
<dbReference type="EMBL" id="LN736362">
    <property type="protein sequence ID" value="CEP61702.1"/>
    <property type="molecule type" value="Genomic_DNA"/>
</dbReference>
<evidence type="ECO:0000313" key="3">
    <source>
        <dbReference type="Proteomes" id="UP000054304"/>
    </source>
</evidence>
<name>A0A0C7MP91_9SACH</name>
<feature type="compositionally biased region" description="Polar residues" evidence="1">
    <location>
        <begin position="298"/>
        <end position="313"/>
    </location>
</feature>
<evidence type="ECO:0000256" key="1">
    <source>
        <dbReference type="SAM" id="MobiDB-lite"/>
    </source>
</evidence>
<feature type="compositionally biased region" description="Low complexity" evidence="1">
    <location>
        <begin position="789"/>
        <end position="804"/>
    </location>
</feature>
<sequence length="1410" mass="156725">MFLDYSSRDEFADINTSFAEKYIEILYIERLEEPGFRLDYLKSRAKHVSQLQDLQVKDLEGNLGWLSYLHGIILSREQMEERMPSLLKCSTLYMVEFNLKGCSPEDAFCDEAEEGGMKEGRLREAIRHTYMDFLEPCERVIEALQNHFVLSRPTKICSFSQFDFVQKLLYQELYPTSRGRHKTHAGLVMMPIKFPASFNYAISDKSYAQTDIKVQFHKWTGLKTGGSLFRLKGKDVRPSLVPNRIISVWNKGKPEQMFKHYSKLFELGQLSFTGHGGDETTIIMKELGYRSEKRNEKVSQIGTTLPPRSSTAVGSEKEEQRSECRDSSDPPSVVGERKVSFAEGNTRSNVKEEGSNCSRSLNPAPDVGVVVHCTEDPCESNAKSVDCPGNMPTPAGTSGADHSTVSSERETSGAKFCVNVAPDVESGTQNASDCPFNTVDLTMPPPLNNPETLDANLCLDVKPNVDPGHKVNETSNPGKLQCPTPPQLMKEQKDLAGTFCVGHDTDVEPDEGSLEVSNSCVGPMNGLGTATYDLPAVIEPRLVSTVPRSCSRSHELDELRGNKQVDLNLRADYKVQITSGSAAQDHIRISSVNTRKSSGGSYRSRQANKQVMMIDGVEHELNEIERDIFLLLETRGTEKEATKKLSPSVKCAPEERATKAGTFTAIRDEQQLFKGTNESVAIGTDEASISIKDGVPKRKPLPKIEALMVPDLSPEEGEGDCGELGSTAAALPDGFETQEEFSNQDPQHLPQSHVMQYYYPSENRPLPSSFSPAQQEADEYRKRGSPGQSLASSDSNASSSSDKNSNVKKEYPDGIAMAKVDTKCVNVTDLERGSKTAANQTSSSERGRHSTRRKERRKGSEARKAKEYVESDISGTLPLSVCAAQNDRVLAQESVFGETSIIHRKDDSQLYCKTQEPQNETCRDAARNSENSPIYNSQPIGGSKSSDAFSRRPCHCHLKEKCHNPFHDRLPEFLLGDSLNPPQEYDTRVNAVDGQSATRSDDRQSREARTSFNIGREQVNATEMRQEPNLPPNGEHKQRRPHLHPGSSVYHRTMIGHEEKSASRISDKDFSLASNTTAPNTFDVLANERSIRNFIYGTGQASSLENDAKNDDQGSVIISSHLFPPLATSQAPRRESMTSKGLKKNINPSEMTHRLHQSMTSGSKGPGDDFGGEERYDFCYDSRDAIKSCELSTVDQIFGKHGFHQNIEQAANVKSLDRPESMFSFCSGPTIGSPLSSQLDAAVNEHLSNCAKGLYDREAIARCNFTTSLADDNGENPEKPGKELHVYGPKSQKNSSQLPCVTGEYEPDMKTPGRNRSLRFANKIKSVVSPRSGCSPTPARPIKKEKRKLTYDELYPALSNVRFRDFVKFKAHKLKEDFKYFSDMAKIYMVDTKEKPVVIDRASHDRGFVW</sequence>
<reference evidence="2 3" key="1">
    <citation type="submission" date="2014-12" db="EMBL/GenBank/DDBJ databases">
        <authorList>
            <person name="Neuveglise Cecile"/>
        </authorList>
    </citation>
    <scope>NUCLEOTIDE SEQUENCE [LARGE SCALE GENOMIC DNA]</scope>
    <source>
        <strain evidence="2 3">CBS 12615</strain>
    </source>
</reference>
<feature type="compositionally biased region" description="Basic and acidic residues" evidence="1">
    <location>
        <begin position="858"/>
        <end position="867"/>
    </location>
</feature>
<protein>
    <submittedName>
        <fullName evidence="2">LALA0S03e08922g1_1</fullName>
    </submittedName>
</protein>
<dbReference type="GeneID" id="34685136"/>
<dbReference type="HOGENOM" id="CLU_253720_0_0_1"/>
<evidence type="ECO:0000313" key="2">
    <source>
        <dbReference type="EMBL" id="CEP61702.1"/>
    </source>
</evidence>
<feature type="region of interest" description="Disordered" evidence="1">
    <location>
        <begin position="380"/>
        <end position="405"/>
    </location>
</feature>
<dbReference type="OrthoDB" id="4036511at2759"/>
<feature type="region of interest" description="Disordered" evidence="1">
    <location>
        <begin position="916"/>
        <end position="949"/>
    </location>
</feature>
<accession>A0A0C7MP91</accession>
<gene>
    <name evidence="2" type="ORF">LALA0_S03e08922g</name>
</gene>
<feature type="region of interest" description="Disordered" evidence="1">
    <location>
        <begin position="760"/>
        <end position="813"/>
    </location>
</feature>
<feature type="region of interest" description="Disordered" evidence="1">
    <location>
        <begin position="977"/>
        <end position="1048"/>
    </location>
</feature>
<feature type="region of interest" description="Disordered" evidence="1">
    <location>
        <begin position="826"/>
        <end position="867"/>
    </location>
</feature>
<keyword evidence="3" id="KW-1185">Reference proteome</keyword>
<dbReference type="RefSeq" id="XP_022627936.1">
    <property type="nucleotide sequence ID" value="XM_022773464.1"/>
</dbReference>
<feature type="compositionally biased region" description="Polar residues" evidence="1">
    <location>
        <begin position="928"/>
        <end position="948"/>
    </location>
</feature>
<proteinExistence type="predicted"/>
<feature type="region of interest" description="Disordered" evidence="1">
    <location>
        <begin position="293"/>
        <end position="359"/>
    </location>
</feature>
<feature type="compositionally biased region" description="Basic and acidic residues" evidence="1">
    <location>
        <begin position="999"/>
        <end position="1009"/>
    </location>
</feature>
<feature type="compositionally biased region" description="Basic and acidic residues" evidence="1">
    <location>
        <begin position="315"/>
        <end position="328"/>
    </location>
</feature>